<keyword evidence="1" id="KW-1133">Transmembrane helix</keyword>
<evidence type="ECO:0000313" key="3">
    <source>
        <dbReference type="Proteomes" id="UP001642464"/>
    </source>
</evidence>
<proteinExistence type="predicted"/>
<dbReference type="Proteomes" id="UP001642464">
    <property type="component" value="Unassembled WGS sequence"/>
</dbReference>
<evidence type="ECO:0000313" key="2">
    <source>
        <dbReference type="EMBL" id="CAK9086967.1"/>
    </source>
</evidence>
<dbReference type="EMBL" id="CAXAMM010039517">
    <property type="protein sequence ID" value="CAK9086967.1"/>
    <property type="molecule type" value="Genomic_DNA"/>
</dbReference>
<sequence length="106" mass="12612">MVEEISDGEVDESWEPTQRQQRLEIRSLRRLRHRHRNPRTRCEDARRPEEGSAERMLSDRILEFIDIDNEVWEPVLKVFHATGYTSLFFAIVLLTLVVFSALYLLL</sequence>
<evidence type="ECO:0000256" key="1">
    <source>
        <dbReference type="SAM" id="Phobius"/>
    </source>
</evidence>
<keyword evidence="1" id="KW-0472">Membrane</keyword>
<protein>
    <submittedName>
        <fullName evidence="2">Uncharacterized protein</fullName>
    </submittedName>
</protein>
<comment type="caution">
    <text evidence="2">The sequence shown here is derived from an EMBL/GenBank/DDBJ whole genome shotgun (WGS) entry which is preliminary data.</text>
</comment>
<reference evidence="2 3" key="1">
    <citation type="submission" date="2024-02" db="EMBL/GenBank/DDBJ databases">
        <authorList>
            <person name="Chen Y."/>
            <person name="Shah S."/>
            <person name="Dougan E. K."/>
            <person name="Thang M."/>
            <person name="Chan C."/>
        </authorList>
    </citation>
    <scope>NUCLEOTIDE SEQUENCE [LARGE SCALE GENOMIC DNA]</scope>
</reference>
<accession>A0ABP0QFH3</accession>
<feature type="transmembrane region" description="Helical" evidence="1">
    <location>
        <begin position="84"/>
        <end position="105"/>
    </location>
</feature>
<gene>
    <name evidence="2" type="ORF">SCF082_LOCUS41134</name>
</gene>
<keyword evidence="3" id="KW-1185">Reference proteome</keyword>
<name>A0ABP0QFH3_9DINO</name>
<organism evidence="2 3">
    <name type="scientific">Durusdinium trenchii</name>
    <dbReference type="NCBI Taxonomy" id="1381693"/>
    <lineage>
        <taxon>Eukaryota</taxon>
        <taxon>Sar</taxon>
        <taxon>Alveolata</taxon>
        <taxon>Dinophyceae</taxon>
        <taxon>Suessiales</taxon>
        <taxon>Symbiodiniaceae</taxon>
        <taxon>Durusdinium</taxon>
    </lineage>
</organism>
<keyword evidence="1" id="KW-0812">Transmembrane</keyword>